<evidence type="ECO:0000256" key="2">
    <source>
        <dbReference type="SAM" id="SignalP"/>
    </source>
</evidence>
<gene>
    <name evidence="4" type="ORF">PENSUB_9841</name>
</gene>
<feature type="compositionally biased region" description="Low complexity" evidence="1">
    <location>
        <begin position="565"/>
        <end position="585"/>
    </location>
</feature>
<feature type="region of interest" description="Disordered" evidence="1">
    <location>
        <begin position="723"/>
        <end position="793"/>
    </location>
</feature>
<feature type="compositionally biased region" description="Low complexity" evidence="1">
    <location>
        <begin position="725"/>
        <end position="734"/>
    </location>
</feature>
<dbReference type="AlphaFoldDB" id="A0A1Q5TCG7"/>
<dbReference type="PANTHER" id="PTHR42081">
    <property type="entry name" value="ZINC FINGER PROTEIN DHHC DOMAIN CONTAINING PROTEIN"/>
    <property type="match status" value="1"/>
</dbReference>
<feature type="compositionally biased region" description="Basic and acidic residues" evidence="1">
    <location>
        <begin position="749"/>
        <end position="762"/>
    </location>
</feature>
<evidence type="ECO:0000313" key="5">
    <source>
        <dbReference type="Proteomes" id="UP000186955"/>
    </source>
</evidence>
<evidence type="ECO:0000313" key="4">
    <source>
        <dbReference type="EMBL" id="OKO97915.1"/>
    </source>
</evidence>
<dbReference type="PANTHER" id="PTHR42081:SF1">
    <property type="entry name" value="ZINC FINGER PROTEIN DHHC DOMAIN CONTAINING PROTEIN"/>
    <property type="match status" value="1"/>
</dbReference>
<dbReference type="InterPro" id="IPR058348">
    <property type="entry name" value="DUF8035"/>
</dbReference>
<feature type="compositionally biased region" description="Basic and acidic residues" evidence="1">
    <location>
        <begin position="672"/>
        <end position="683"/>
    </location>
</feature>
<keyword evidence="5" id="KW-1185">Reference proteome</keyword>
<feature type="compositionally biased region" description="Polar residues" evidence="1">
    <location>
        <begin position="602"/>
        <end position="617"/>
    </location>
</feature>
<feature type="chain" id="PRO_5012479791" description="DUF8035 domain-containing protein" evidence="2">
    <location>
        <begin position="30"/>
        <end position="1182"/>
    </location>
</feature>
<reference evidence="4 5" key="1">
    <citation type="submission" date="2016-10" db="EMBL/GenBank/DDBJ databases">
        <title>Genome sequence of the ascomycete fungus Penicillium subrubescens.</title>
        <authorList>
            <person name="De Vries R.P."/>
            <person name="Peng M."/>
            <person name="Dilokpimol A."/>
            <person name="Hilden K."/>
            <person name="Makela M.R."/>
            <person name="Grigoriev I."/>
            <person name="Riley R."/>
            <person name="Granchi Z."/>
        </authorList>
    </citation>
    <scope>NUCLEOTIDE SEQUENCE [LARGE SCALE GENOMIC DNA]</scope>
    <source>
        <strain evidence="4 5">CBS 132785</strain>
    </source>
</reference>
<feature type="signal peptide" evidence="2">
    <location>
        <begin position="1"/>
        <end position="29"/>
    </location>
</feature>
<feature type="compositionally biased region" description="Polar residues" evidence="1">
    <location>
        <begin position="700"/>
        <end position="710"/>
    </location>
</feature>
<protein>
    <recommendedName>
        <fullName evidence="3">DUF8035 domain-containing protein</fullName>
    </recommendedName>
</protein>
<feature type="region of interest" description="Disordered" evidence="1">
    <location>
        <begin position="561"/>
        <end position="710"/>
    </location>
</feature>
<evidence type="ECO:0000256" key="1">
    <source>
        <dbReference type="SAM" id="MobiDB-lite"/>
    </source>
</evidence>
<proteinExistence type="predicted"/>
<evidence type="ECO:0000259" key="3">
    <source>
        <dbReference type="Pfam" id="PF26118"/>
    </source>
</evidence>
<dbReference type="EMBL" id="MNBE01000683">
    <property type="protein sequence ID" value="OKO97915.1"/>
    <property type="molecule type" value="Genomic_DNA"/>
</dbReference>
<feature type="compositionally biased region" description="Basic and acidic residues" evidence="1">
    <location>
        <begin position="770"/>
        <end position="781"/>
    </location>
</feature>
<name>A0A1Q5TCG7_9EURO</name>
<feature type="compositionally biased region" description="Low complexity" evidence="1">
    <location>
        <begin position="648"/>
        <end position="663"/>
    </location>
</feature>
<accession>A0A1Q5TCG7</accession>
<feature type="compositionally biased region" description="Basic and acidic residues" evidence="1">
    <location>
        <begin position="586"/>
        <end position="597"/>
    </location>
</feature>
<feature type="domain" description="DUF8035" evidence="3">
    <location>
        <begin position="801"/>
        <end position="851"/>
    </location>
</feature>
<organism evidence="4 5">
    <name type="scientific">Penicillium subrubescens</name>
    <dbReference type="NCBI Taxonomy" id="1316194"/>
    <lineage>
        <taxon>Eukaryota</taxon>
        <taxon>Fungi</taxon>
        <taxon>Dikarya</taxon>
        <taxon>Ascomycota</taxon>
        <taxon>Pezizomycotina</taxon>
        <taxon>Eurotiomycetes</taxon>
        <taxon>Eurotiomycetidae</taxon>
        <taxon>Eurotiales</taxon>
        <taxon>Aspergillaceae</taxon>
        <taxon>Penicillium</taxon>
    </lineage>
</organism>
<dbReference type="Pfam" id="PF26118">
    <property type="entry name" value="DUF8035"/>
    <property type="match status" value="1"/>
</dbReference>
<keyword evidence="2" id="KW-0732">Signal</keyword>
<dbReference type="Proteomes" id="UP000186955">
    <property type="component" value="Unassembled WGS sequence"/>
</dbReference>
<comment type="caution">
    <text evidence="4">The sequence shown here is derived from an EMBL/GenBank/DDBJ whole genome shotgun (WGS) entry which is preliminary data.</text>
</comment>
<sequence length="1182" mass="132832">MTGLDASTAATVAALVVAILAMLVAVTQAVQQYFVTGQLIRLCDSVVYGKMPGRGRRVWQMSQLRFRVVYCIPQVSLHRDLWPVKLPHIPSYAKGSQALPDLGLLRIGNSERDDVCDSKFRKPRPVGRSSVSFAAGEASWVSFCRAVQPSSGRSMALDLIQADADRCPSDLPNVPIQMSMRDIVVMGLMTGMKCTQASFELKSLSMQGLAGTITTSQHPFLGPLLHFSARDLSIEEIQDLQVGIGSIDPSWMARIWDEVVVAGHRYTRQERMQIERDEAIWARRPRERAMVPANRNLSPPPASLYGLRRRSSVASTAAISIQSSNQDMIPHWNTPTASSSCQEYQTLWTRSDGDWYVDNSAPNTSQAQTTMSLGLESRARVTNAALKDIPGTKRAVWVRIWTAMLQKKRKIGSDAPSDHFGVEIERGNPSPEAINSHRTHPGRFAGPKQNFLRSSHRHAQDQGAALQPRWFIKDYIDRKRAMTKDKEIADDAPRDGPLLIGWYDDEGQEVTELNETKENLAKMVIEMWARSKTESGQQRTAFYAQKWRDVVRRRQLDRENRIRDQSLSSSRSFRNRSQSRSNNRYRSSDSTRSRRIFDSGGRWSQTPSRTSLHSNFSGYYPSGMRPRRQPTVYANYSAKSHSRDRSSDSSNLNRTRGSQSRSSSHVRSRPPVKRDVEYGDTKVSKNSVTQLYNKPDASESPKSPGSGRTQSHVRVEFGHEIHLIESSSSENNASENDKRSSIEQTSMSPRKEPSKNRPDPIEPAKGILKPPKEKFPEEPNPIREGVAPLKNTDLKGVPSGARWTKIDRRLVSPAALEAGNERFEEQADYVVVLRVLKKEEIQERPSRRKNISIRFNNGYSDSEISELEIEVPESHYGSNAYGAFHRRRQSIGHDPWNISDDETQYEETRSLSTESRDTLSWFWVCQIDVIPGYLATPWTTQFSTECCVGAIAVILEAIGMLTEFSQPVYLDTPCHPRGLDWMRSGLSTYPPYGVSANHHHGTVISGGYNTKIFPGFRAPLFQIELLRHYGFQVDRHQPSDAANLRARLTELMALDSWLSYCGRQPEICGHGPPSDLSISVVGVGDLLYTMPKLIERTMESFKFEFTNLERTAIDGGHQIVQQIAGNLLDTLGWKVEGLSPGEKLFALVAMLRASKMALCIVQGTDTSSLREILLNDVQVHLV</sequence>